<organism evidence="1">
    <name type="scientific">Triatoma infestans</name>
    <name type="common">Assassin bug</name>
    <dbReference type="NCBI Taxonomy" id="30076"/>
    <lineage>
        <taxon>Eukaryota</taxon>
        <taxon>Metazoa</taxon>
        <taxon>Ecdysozoa</taxon>
        <taxon>Arthropoda</taxon>
        <taxon>Hexapoda</taxon>
        <taxon>Insecta</taxon>
        <taxon>Pterygota</taxon>
        <taxon>Neoptera</taxon>
        <taxon>Paraneoptera</taxon>
        <taxon>Hemiptera</taxon>
        <taxon>Heteroptera</taxon>
        <taxon>Panheteroptera</taxon>
        <taxon>Cimicomorpha</taxon>
        <taxon>Reduviidae</taxon>
        <taxon>Triatominae</taxon>
        <taxon>Triatoma</taxon>
    </lineage>
</organism>
<name>A0A161MI84_TRIIF</name>
<reference evidence="1" key="1">
    <citation type="submission" date="2016-04" db="EMBL/GenBank/DDBJ databases">
        <authorList>
            <person name="Calderon-Fernandez G.M.Sr."/>
        </authorList>
    </citation>
    <scope>NUCLEOTIDE SEQUENCE</scope>
    <source>
        <strain evidence="1">Int1</strain>
        <tissue evidence="1">Integument</tissue>
    </source>
</reference>
<dbReference type="EMBL" id="GEMB01001897">
    <property type="protein sequence ID" value="JAS01276.1"/>
    <property type="molecule type" value="Transcribed_RNA"/>
</dbReference>
<proteinExistence type="predicted"/>
<evidence type="ECO:0000313" key="1">
    <source>
        <dbReference type="EMBL" id="JAS01276.1"/>
    </source>
</evidence>
<protein>
    <submittedName>
        <fullName evidence="1">Jouberin isoform x1</fullName>
    </submittedName>
</protein>
<sequence length="12" mass="1533">MHIKIWMHLPQV</sequence>
<reference evidence="1" key="2">
    <citation type="journal article" date="2017" name="J. Med. Entomol.">
        <title>Transcriptome Analysis of the Triatoma infestans (Hemiptera: Reduviidae) Integument.</title>
        <authorList>
            <person name="Calderon-Fernandez G.M."/>
            <person name="Moriconi D.E."/>
            <person name="Dulbecco A.B."/>
            <person name="Juarez M.P."/>
        </authorList>
    </citation>
    <scope>NUCLEOTIDE SEQUENCE</scope>
    <source>
        <strain evidence="1">Int1</strain>
        <tissue evidence="1">Integument</tissue>
    </source>
</reference>
<accession>A0A161MI84</accession>